<gene>
    <name evidence="9" type="ORF">E9232_000314</name>
</gene>
<dbReference type="Proteomes" id="UP001262410">
    <property type="component" value="Unassembled WGS sequence"/>
</dbReference>
<evidence type="ECO:0000256" key="7">
    <source>
        <dbReference type="ARBA" id="ARBA00023002"/>
    </source>
</evidence>
<dbReference type="RefSeq" id="WP_309791728.1">
    <property type="nucleotide sequence ID" value="NZ_JAVDPW010000001.1"/>
</dbReference>
<proteinExistence type="inferred from homology"/>
<dbReference type="EMBL" id="JAVDPW010000001">
    <property type="protein sequence ID" value="MDR6287815.1"/>
    <property type="molecule type" value="Genomic_DNA"/>
</dbReference>
<comment type="pathway">
    <text evidence="2">Siderophore biosynthesis.</text>
</comment>
<reference evidence="9 10" key="1">
    <citation type="submission" date="2023-07" db="EMBL/GenBank/DDBJ databases">
        <title>Sorghum-associated microbial communities from plants grown in Nebraska, USA.</title>
        <authorList>
            <person name="Schachtman D."/>
        </authorList>
    </citation>
    <scope>NUCLEOTIDE SEQUENCE [LARGE SCALE GENOMIC DNA]</scope>
    <source>
        <strain evidence="9 10">584</strain>
    </source>
</reference>
<evidence type="ECO:0000256" key="5">
    <source>
        <dbReference type="ARBA" id="ARBA00022827"/>
    </source>
</evidence>
<dbReference type="SUPFAM" id="SSF51905">
    <property type="entry name" value="FAD/NAD(P)-binding domain"/>
    <property type="match status" value="2"/>
</dbReference>
<accession>A0ABU1JGS0</accession>
<comment type="caution">
    <text evidence="9">The sequence shown here is derived from an EMBL/GenBank/DDBJ whole genome shotgun (WGS) entry which is preliminary data.</text>
</comment>
<dbReference type="Pfam" id="PF13434">
    <property type="entry name" value="Lys_Orn_oxgnase"/>
    <property type="match status" value="1"/>
</dbReference>
<evidence type="ECO:0000256" key="3">
    <source>
        <dbReference type="ARBA" id="ARBA00007588"/>
    </source>
</evidence>
<keyword evidence="7 9" id="KW-0560">Oxidoreductase</keyword>
<comment type="cofactor">
    <cofactor evidence="1">
        <name>FAD</name>
        <dbReference type="ChEBI" id="CHEBI:57692"/>
    </cofactor>
</comment>
<evidence type="ECO:0000313" key="10">
    <source>
        <dbReference type="Proteomes" id="UP001262410"/>
    </source>
</evidence>
<organism evidence="9 10">
    <name type="scientific">Inquilinus ginsengisoli</name>
    <dbReference type="NCBI Taxonomy" id="363840"/>
    <lineage>
        <taxon>Bacteria</taxon>
        <taxon>Pseudomonadati</taxon>
        <taxon>Pseudomonadota</taxon>
        <taxon>Alphaproteobacteria</taxon>
        <taxon>Rhodospirillales</taxon>
        <taxon>Rhodospirillaceae</taxon>
        <taxon>Inquilinus</taxon>
    </lineage>
</organism>
<dbReference type="PANTHER" id="PTHR42802:SF1">
    <property type="entry name" value="L-ORNITHINE N(5)-MONOOXYGENASE"/>
    <property type="match status" value="1"/>
</dbReference>
<evidence type="ECO:0000256" key="1">
    <source>
        <dbReference type="ARBA" id="ARBA00001974"/>
    </source>
</evidence>
<keyword evidence="6" id="KW-0521">NADP</keyword>
<dbReference type="InterPro" id="IPR025700">
    <property type="entry name" value="Lys/Orn_oxygenase"/>
</dbReference>
<comment type="similarity">
    <text evidence="3">Belongs to the lysine N(6)-hydroxylase/L-ornithine N(5)-oxygenase family.</text>
</comment>
<feature type="region of interest" description="Disordered" evidence="8">
    <location>
        <begin position="424"/>
        <end position="449"/>
    </location>
</feature>
<dbReference type="InterPro" id="IPR036188">
    <property type="entry name" value="FAD/NAD-bd_sf"/>
</dbReference>
<sequence length="449" mass="49580">MTIQDALYDVIGVGFGPSNLALAIALDDAVRRRGAICAHHFIEKQPGFIWHGGMLLPDSDMQISFIKDLVSLRDPTSPLTFINYLHEKGRLEAFINQKTFFPSRVEFNDYLGWVAARFEDRCSYGEEVVAIEPETAQGVVTCLRVRSRTGSGGETVRRAHNLVVATGGSPRVPAVFARLGGDARVFHSARYLDRIGELGLERQPAGRVAVIGGGQSAAEITLDLHNRFPELKVDLIFRGHALKPADDTPFVNEIFNPDFTDYVFGQTAARRDAIIREFRNTNYAVVDADLIEKIYAILYQQKVRRCTRLALFGRSEVTHAAAGADGLELVVVDGIAGTAGPRRYDAVVLATGYDRETGHRLLSALAPYVEDFAVDRDYRLRTRPDFRPQIHLQGTSETSHGLSDTLLSVLAVRSQEIADSLLAAKGRRGAPPDRRDIGPPPRRFAVNDD</sequence>
<name>A0ABU1JGS0_9PROT</name>
<keyword evidence="4" id="KW-0285">Flavoprotein</keyword>
<keyword evidence="5" id="KW-0274">FAD</keyword>
<evidence type="ECO:0000256" key="4">
    <source>
        <dbReference type="ARBA" id="ARBA00022630"/>
    </source>
</evidence>
<dbReference type="GO" id="GO:0016491">
    <property type="term" value="F:oxidoreductase activity"/>
    <property type="evidence" value="ECO:0007669"/>
    <property type="project" value="UniProtKB-KW"/>
</dbReference>
<evidence type="ECO:0000313" key="9">
    <source>
        <dbReference type="EMBL" id="MDR6287815.1"/>
    </source>
</evidence>
<protein>
    <submittedName>
        <fullName evidence="9">L-ornithine N5-oxygenase</fullName>
        <ecNumber evidence="9">1.13.12.-</ecNumber>
    </submittedName>
</protein>
<dbReference type="Gene3D" id="3.50.50.60">
    <property type="entry name" value="FAD/NAD(P)-binding domain"/>
    <property type="match status" value="1"/>
</dbReference>
<evidence type="ECO:0000256" key="6">
    <source>
        <dbReference type="ARBA" id="ARBA00022857"/>
    </source>
</evidence>
<dbReference type="PANTHER" id="PTHR42802">
    <property type="entry name" value="MONOOXYGENASE"/>
    <property type="match status" value="1"/>
</dbReference>
<dbReference type="EC" id="1.13.12.-" evidence="9"/>
<evidence type="ECO:0000256" key="8">
    <source>
        <dbReference type="SAM" id="MobiDB-lite"/>
    </source>
</evidence>
<dbReference type="PRINTS" id="PR00368">
    <property type="entry name" value="FADPNR"/>
</dbReference>
<evidence type="ECO:0000256" key="2">
    <source>
        <dbReference type="ARBA" id="ARBA00004924"/>
    </source>
</evidence>
<keyword evidence="10" id="KW-1185">Reference proteome</keyword>